<keyword evidence="3" id="KW-1185">Reference proteome</keyword>
<accession>A0AAE3AH03</accession>
<protein>
    <submittedName>
        <fullName evidence="2">Metallophosphoesterase</fullName>
    </submittedName>
</protein>
<dbReference type="InterPro" id="IPR014578">
    <property type="entry name" value="Pesterase_CT488"/>
</dbReference>
<dbReference type="PANTHER" id="PTHR31302:SF22">
    <property type="entry name" value="PHOSPHOESTERASE"/>
    <property type="match status" value="1"/>
</dbReference>
<dbReference type="SUPFAM" id="SSF56300">
    <property type="entry name" value="Metallo-dependent phosphatases"/>
    <property type="match status" value="1"/>
</dbReference>
<dbReference type="PIRSF" id="PIRSF033094">
    <property type="entry name" value="Pesterase_CT488"/>
    <property type="match status" value="1"/>
</dbReference>
<dbReference type="Proteomes" id="UP001199424">
    <property type="component" value="Unassembled WGS sequence"/>
</dbReference>
<dbReference type="InterPro" id="IPR029052">
    <property type="entry name" value="Metallo-depent_PP-like"/>
</dbReference>
<dbReference type="GO" id="GO:0016787">
    <property type="term" value="F:hydrolase activity"/>
    <property type="evidence" value="ECO:0007669"/>
    <property type="project" value="InterPro"/>
</dbReference>
<proteinExistence type="predicted"/>
<dbReference type="InterPro" id="IPR051158">
    <property type="entry name" value="Metallophosphoesterase_sf"/>
</dbReference>
<dbReference type="InterPro" id="IPR004843">
    <property type="entry name" value="Calcineurin-like_PHP"/>
</dbReference>
<organism evidence="2 3">
    <name type="scientific">Hominenteromicrobium mulieris</name>
    <dbReference type="NCBI Taxonomy" id="2885357"/>
    <lineage>
        <taxon>Bacteria</taxon>
        <taxon>Bacillati</taxon>
        <taxon>Bacillota</taxon>
        <taxon>Clostridia</taxon>
        <taxon>Eubacteriales</taxon>
        <taxon>Oscillospiraceae</taxon>
        <taxon>Hominenteromicrobium</taxon>
    </lineage>
</organism>
<evidence type="ECO:0000313" key="3">
    <source>
        <dbReference type="Proteomes" id="UP001199424"/>
    </source>
</evidence>
<evidence type="ECO:0000313" key="2">
    <source>
        <dbReference type="EMBL" id="MCC2136147.1"/>
    </source>
</evidence>
<name>A0AAE3AH03_9FIRM</name>
<dbReference type="Pfam" id="PF00149">
    <property type="entry name" value="Metallophos"/>
    <property type="match status" value="1"/>
</dbReference>
<comment type="caution">
    <text evidence="2">The sequence shown here is derived from an EMBL/GenBank/DDBJ whole genome shotgun (WGS) entry which is preliminary data.</text>
</comment>
<dbReference type="EMBL" id="JAJEQC010000003">
    <property type="protein sequence ID" value="MCC2136147.1"/>
    <property type="molecule type" value="Genomic_DNA"/>
</dbReference>
<dbReference type="PANTHER" id="PTHR31302">
    <property type="entry name" value="TRANSMEMBRANE PROTEIN WITH METALLOPHOSPHOESTERASE DOMAIN-RELATED"/>
    <property type="match status" value="1"/>
</dbReference>
<dbReference type="Gene3D" id="3.60.21.10">
    <property type="match status" value="1"/>
</dbReference>
<feature type="domain" description="Calcineurin-like phosphoesterase" evidence="1">
    <location>
        <begin position="3"/>
        <end position="196"/>
    </location>
</feature>
<reference evidence="2" key="1">
    <citation type="submission" date="2021-10" db="EMBL/GenBank/DDBJ databases">
        <title>Anaerobic single-cell dispensing facilitates the cultivation of human gut bacteria.</title>
        <authorList>
            <person name="Afrizal A."/>
        </authorList>
    </citation>
    <scope>NUCLEOTIDE SEQUENCE</scope>
    <source>
        <strain evidence="2">CLA-AA-H250</strain>
    </source>
</reference>
<gene>
    <name evidence="2" type="ORF">LKD31_03845</name>
</gene>
<dbReference type="RefSeq" id="WP_308448706.1">
    <property type="nucleotide sequence ID" value="NZ_JAJEQC010000003.1"/>
</dbReference>
<sequence length="235" mass="26587">MALYAIADLHLSLGTDKPMDVFRGWENYVERLEKNWRALVTEEDTVVIAGDISWGMRLEETGKDFAFIESLPGKKLLLKGNHDYWWSTRNKIETFFAQKGFKTMRLVFNSAERVGDITVCGTRGWLYNAETAEDKKIVARENGRLIASLNAAKALGGTPVVFLHYPPAYDTAQCRELLDTMQTYGVKECYYGHIHGDHAAKKAPLGEYGGIKMHLVSCDYIRFTPKLVRKDAEIG</sequence>
<dbReference type="AlphaFoldDB" id="A0AAE3AH03"/>
<evidence type="ECO:0000259" key="1">
    <source>
        <dbReference type="Pfam" id="PF00149"/>
    </source>
</evidence>